<evidence type="ECO:0000313" key="1">
    <source>
        <dbReference type="EMBL" id="KAA6398091.1"/>
    </source>
</evidence>
<comment type="caution">
    <text evidence="1">The sequence shown here is derived from an EMBL/GenBank/DDBJ whole genome shotgun (WGS) entry which is preliminary data.</text>
</comment>
<dbReference type="Proteomes" id="UP000324800">
    <property type="component" value="Unassembled WGS sequence"/>
</dbReference>
<dbReference type="AlphaFoldDB" id="A0A5J4WT33"/>
<proteinExistence type="predicted"/>
<reference evidence="1 2" key="1">
    <citation type="submission" date="2019-03" db="EMBL/GenBank/DDBJ databases">
        <title>Single cell metagenomics reveals metabolic interactions within the superorganism composed of flagellate Streblomastix strix and complex community of Bacteroidetes bacteria on its surface.</title>
        <authorList>
            <person name="Treitli S.C."/>
            <person name="Kolisko M."/>
            <person name="Husnik F."/>
            <person name="Keeling P."/>
            <person name="Hampl V."/>
        </authorList>
    </citation>
    <scope>NUCLEOTIDE SEQUENCE [LARGE SCALE GENOMIC DNA]</scope>
    <source>
        <strain evidence="1">ST1C</strain>
    </source>
</reference>
<accession>A0A5J4WT33</accession>
<dbReference type="EMBL" id="SNRW01001037">
    <property type="protein sequence ID" value="KAA6398091.1"/>
    <property type="molecule type" value="Genomic_DNA"/>
</dbReference>
<organism evidence="1 2">
    <name type="scientific">Streblomastix strix</name>
    <dbReference type="NCBI Taxonomy" id="222440"/>
    <lineage>
        <taxon>Eukaryota</taxon>
        <taxon>Metamonada</taxon>
        <taxon>Preaxostyla</taxon>
        <taxon>Oxymonadida</taxon>
        <taxon>Streblomastigidae</taxon>
        <taxon>Streblomastix</taxon>
    </lineage>
</organism>
<evidence type="ECO:0000313" key="2">
    <source>
        <dbReference type="Proteomes" id="UP000324800"/>
    </source>
</evidence>
<gene>
    <name evidence="1" type="ORF">EZS28_006385</name>
</gene>
<name>A0A5J4WT33_9EUKA</name>
<protein>
    <submittedName>
        <fullName evidence="1">Uncharacterized protein</fullName>
    </submittedName>
</protein>
<sequence length="112" mass="12659">MFAWKMATDGQFMPGQNFSKTGVRINIQVTLQGILTSGINERTLINPRENQNNHLTFCGTRSYPDPRQVQITPLMQYLCDAIVRVTFDDTSDSQVLTFEVIKELGGTMVRSD</sequence>